<dbReference type="KEGG" id="lft:FG051_11420"/>
<gene>
    <name evidence="1" type="ORF">FG051_11420</name>
</gene>
<dbReference type="RefSeq" id="WP_149029871.1">
    <property type="nucleotide sequence ID" value="NZ_CP040736.1"/>
</dbReference>
<protein>
    <submittedName>
        <fullName evidence="1">EntF family bacteriocin induction factor</fullName>
    </submittedName>
</protein>
<dbReference type="NCBIfam" id="NF033383">
    <property type="entry name" value="induct_EntF"/>
    <property type="match status" value="1"/>
</dbReference>
<dbReference type="EMBL" id="CP040736">
    <property type="protein sequence ID" value="QCX25665.1"/>
    <property type="molecule type" value="Genomic_DNA"/>
</dbReference>
<dbReference type="AlphaFoldDB" id="A0A5B7T5K6"/>
<evidence type="ECO:0000313" key="2">
    <source>
        <dbReference type="Proteomes" id="UP000310673"/>
    </source>
</evidence>
<proteinExistence type="predicted"/>
<sequence>MENKILNEIELKNIIGGKNTHSTDVFKSKGDMGKCLLSFFRNCD</sequence>
<organism evidence="1 2">
    <name type="scientific">Companilactobacillus futsaii</name>
    <dbReference type="NCBI Taxonomy" id="938155"/>
    <lineage>
        <taxon>Bacteria</taxon>
        <taxon>Bacillati</taxon>
        <taxon>Bacillota</taxon>
        <taxon>Bacilli</taxon>
        <taxon>Lactobacillales</taxon>
        <taxon>Lactobacillaceae</taxon>
        <taxon>Companilactobacillus</taxon>
    </lineage>
</organism>
<evidence type="ECO:0000313" key="1">
    <source>
        <dbReference type="EMBL" id="QCX25665.1"/>
    </source>
</evidence>
<dbReference type="Proteomes" id="UP000310673">
    <property type="component" value="Chromosome"/>
</dbReference>
<accession>A0A5B7T5K6</accession>
<name>A0A5B7T5K6_9LACO</name>
<reference evidence="1 2" key="1">
    <citation type="submission" date="2019-05" db="EMBL/GenBank/DDBJ databases">
        <title>Genome Sequence of Lactobacillus futsaii Y97, a Potential Probiotic Strain Isolated from the Futsai of Taiwan.</title>
        <authorList>
            <person name="Du X."/>
        </authorList>
    </citation>
    <scope>NUCLEOTIDE SEQUENCE [LARGE SCALE GENOMIC DNA]</scope>
    <source>
        <strain evidence="1 2">Y97</strain>
    </source>
</reference>